<comment type="caution">
    <text evidence="3">The sequence shown here is derived from an EMBL/GenBank/DDBJ whole genome shotgun (WGS) entry which is preliminary data.</text>
</comment>
<dbReference type="Pfam" id="PF00651">
    <property type="entry name" value="BTB"/>
    <property type="match status" value="1"/>
</dbReference>
<feature type="domain" description="BTB" evidence="2">
    <location>
        <begin position="31"/>
        <end position="100"/>
    </location>
</feature>
<dbReference type="EMBL" id="JAOQAZ010000017">
    <property type="protein sequence ID" value="KAJ4257347.1"/>
    <property type="molecule type" value="Genomic_DNA"/>
</dbReference>
<accession>A0A9W8RV42</accession>
<keyword evidence="4" id="KW-1185">Reference proteome</keyword>
<evidence type="ECO:0000313" key="4">
    <source>
        <dbReference type="Proteomes" id="UP001152049"/>
    </source>
</evidence>
<proteinExistence type="predicted"/>
<dbReference type="PROSITE" id="PS50097">
    <property type="entry name" value="BTB"/>
    <property type="match status" value="1"/>
</dbReference>
<evidence type="ECO:0000259" key="2">
    <source>
        <dbReference type="PROSITE" id="PS50097"/>
    </source>
</evidence>
<dbReference type="Proteomes" id="UP001152049">
    <property type="component" value="Unassembled WGS sequence"/>
</dbReference>
<reference evidence="3" key="1">
    <citation type="submission" date="2022-09" db="EMBL/GenBank/DDBJ databases">
        <title>Fusarium specimens isolated from Avocado Roots.</title>
        <authorList>
            <person name="Stajich J."/>
            <person name="Roper C."/>
            <person name="Heimlech-Rivalta G."/>
        </authorList>
    </citation>
    <scope>NUCLEOTIDE SEQUENCE</scope>
    <source>
        <strain evidence="3">CF00136</strain>
    </source>
</reference>
<dbReference type="Gene3D" id="3.30.710.10">
    <property type="entry name" value="Potassium Channel Kv1.1, Chain A"/>
    <property type="match status" value="1"/>
</dbReference>
<dbReference type="AlphaFoldDB" id="A0A9W8RV42"/>
<dbReference type="CDD" id="cd18186">
    <property type="entry name" value="BTB_POZ_ZBTB_KLHL-like"/>
    <property type="match status" value="1"/>
</dbReference>
<sequence length="355" mass="40158">MPESPPSKRQKGDQQDQSPSAHDFESFTANGDVPFIVQDDSTRVRVHSTILKTASPVFATMLGPNFKEGQALAKADGTPVEIALPEDDAEAFGWICRVLHCQADTKLWKSGPEMLLKVWVIAEKYDMMKAIQLSVSFWVNEQLESKTTDSELWCMALSCYQARDSDSFRPITRQLLLSFKGPYILLASRSEDNTKELTSVHVMYKLAATLQAARNDILGGFAKFLYINLPATLRQYDCLETRTYRPVKEFLFHMSSEYDKIYGLERFMDIDGSLNHFLVSVSYLSTWLVTVCRCYHCEGGIIEGQEQISDKLNQEIQGLCSACFDAGENDVCTEHQAQEDITEDQTEVRTSVDEF</sequence>
<dbReference type="SUPFAM" id="SSF54695">
    <property type="entry name" value="POZ domain"/>
    <property type="match status" value="1"/>
</dbReference>
<evidence type="ECO:0000256" key="1">
    <source>
        <dbReference type="SAM" id="MobiDB-lite"/>
    </source>
</evidence>
<name>A0A9W8RV42_9HYPO</name>
<dbReference type="OrthoDB" id="5275938at2759"/>
<dbReference type="InterPro" id="IPR011333">
    <property type="entry name" value="SKP1/BTB/POZ_sf"/>
</dbReference>
<feature type="region of interest" description="Disordered" evidence="1">
    <location>
        <begin position="1"/>
        <end position="24"/>
    </location>
</feature>
<organism evidence="3 4">
    <name type="scientific">Fusarium torreyae</name>
    <dbReference type="NCBI Taxonomy" id="1237075"/>
    <lineage>
        <taxon>Eukaryota</taxon>
        <taxon>Fungi</taxon>
        <taxon>Dikarya</taxon>
        <taxon>Ascomycota</taxon>
        <taxon>Pezizomycotina</taxon>
        <taxon>Sordariomycetes</taxon>
        <taxon>Hypocreomycetidae</taxon>
        <taxon>Hypocreales</taxon>
        <taxon>Nectriaceae</taxon>
        <taxon>Fusarium</taxon>
    </lineage>
</organism>
<gene>
    <name evidence="3" type="ORF">NW762_008465</name>
</gene>
<evidence type="ECO:0000313" key="3">
    <source>
        <dbReference type="EMBL" id="KAJ4257347.1"/>
    </source>
</evidence>
<dbReference type="InterPro" id="IPR000210">
    <property type="entry name" value="BTB/POZ_dom"/>
</dbReference>
<protein>
    <recommendedName>
        <fullName evidence="2">BTB domain-containing protein</fullName>
    </recommendedName>
</protein>